<gene>
    <name evidence="12" type="ORF">IAB88_07655</name>
</gene>
<dbReference type="Pfam" id="PF01725">
    <property type="entry name" value="Ham1p_like"/>
    <property type="match status" value="1"/>
</dbReference>
<evidence type="ECO:0000256" key="5">
    <source>
        <dbReference type="ARBA" id="ARBA00022801"/>
    </source>
</evidence>
<dbReference type="InterPro" id="IPR029001">
    <property type="entry name" value="ITPase-like_fam"/>
</dbReference>
<dbReference type="GO" id="GO:0035870">
    <property type="term" value="F:dITP diphosphatase activity"/>
    <property type="evidence" value="ECO:0007669"/>
    <property type="project" value="UniProtKB-UniRule"/>
</dbReference>
<reference evidence="12" key="2">
    <citation type="journal article" date="2021" name="PeerJ">
        <title>Extensive microbial diversity within the chicken gut microbiome revealed by metagenomics and culture.</title>
        <authorList>
            <person name="Gilroy R."/>
            <person name="Ravi A."/>
            <person name="Getino M."/>
            <person name="Pursley I."/>
            <person name="Horton D.L."/>
            <person name="Alikhan N.F."/>
            <person name="Baker D."/>
            <person name="Gharbi K."/>
            <person name="Hall N."/>
            <person name="Watson M."/>
            <person name="Adriaenssens E.M."/>
            <person name="Foster-Nyarko E."/>
            <person name="Jarju S."/>
            <person name="Secka A."/>
            <person name="Antonio M."/>
            <person name="Oren A."/>
            <person name="Chaudhuri R.R."/>
            <person name="La Ragione R."/>
            <person name="Hildebrand F."/>
            <person name="Pallen M.J."/>
        </authorList>
    </citation>
    <scope>NUCLEOTIDE SEQUENCE</scope>
    <source>
        <strain evidence="12">6919</strain>
    </source>
</reference>
<keyword evidence="5 10" id="KW-0378">Hydrolase</keyword>
<evidence type="ECO:0000256" key="11">
    <source>
        <dbReference type="RuleBase" id="RU003781"/>
    </source>
</evidence>
<dbReference type="GO" id="GO:0046872">
    <property type="term" value="F:metal ion binding"/>
    <property type="evidence" value="ECO:0007669"/>
    <property type="project" value="UniProtKB-KW"/>
</dbReference>
<feature type="active site" description="Proton acceptor" evidence="10">
    <location>
        <position position="69"/>
    </location>
</feature>
<comment type="caution">
    <text evidence="10">Lacks conserved residue(s) required for the propagation of feature annotation.</text>
</comment>
<comment type="catalytic activity">
    <reaction evidence="9 10">
        <text>XTP + H2O = XMP + diphosphate + H(+)</text>
        <dbReference type="Rhea" id="RHEA:28610"/>
        <dbReference type="ChEBI" id="CHEBI:15377"/>
        <dbReference type="ChEBI" id="CHEBI:15378"/>
        <dbReference type="ChEBI" id="CHEBI:33019"/>
        <dbReference type="ChEBI" id="CHEBI:57464"/>
        <dbReference type="ChEBI" id="CHEBI:61314"/>
        <dbReference type="EC" id="3.6.1.66"/>
    </reaction>
</comment>
<dbReference type="NCBIfam" id="TIGR00042">
    <property type="entry name" value="RdgB/HAM1 family non-canonical purine NTP pyrophosphatase"/>
    <property type="match status" value="1"/>
</dbReference>
<dbReference type="NCBIfam" id="NF011398">
    <property type="entry name" value="PRK14823.1"/>
    <property type="match status" value="1"/>
</dbReference>
<feature type="binding site" evidence="10">
    <location>
        <begin position="177"/>
        <end position="178"/>
    </location>
    <ligand>
        <name>substrate</name>
    </ligand>
</feature>
<dbReference type="InterPro" id="IPR002637">
    <property type="entry name" value="RdgB/HAM1"/>
</dbReference>
<name>A0A9D9NKI3_9BACT</name>
<evidence type="ECO:0000256" key="2">
    <source>
        <dbReference type="ARBA" id="ARBA00011738"/>
    </source>
</evidence>
<dbReference type="Proteomes" id="UP000823598">
    <property type="component" value="Unassembled WGS sequence"/>
</dbReference>
<keyword evidence="4 10" id="KW-0547">Nucleotide-binding</keyword>
<evidence type="ECO:0000256" key="10">
    <source>
        <dbReference type="HAMAP-Rule" id="MF_01405"/>
    </source>
</evidence>
<dbReference type="GO" id="GO:0005829">
    <property type="term" value="C:cytosol"/>
    <property type="evidence" value="ECO:0007669"/>
    <property type="project" value="TreeGrafter"/>
</dbReference>
<evidence type="ECO:0000256" key="3">
    <source>
        <dbReference type="ARBA" id="ARBA00022723"/>
    </source>
</evidence>
<proteinExistence type="inferred from homology"/>
<comment type="cofactor">
    <cofactor evidence="10">
        <name>Mg(2+)</name>
        <dbReference type="ChEBI" id="CHEBI:18420"/>
    </cofactor>
    <text evidence="10">Binds 1 Mg(2+) ion per subunit.</text>
</comment>
<dbReference type="FunFam" id="3.90.950.10:FF:000001">
    <property type="entry name" value="dITP/XTP pyrophosphatase"/>
    <property type="match status" value="1"/>
</dbReference>
<dbReference type="GO" id="GO:0009146">
    <property type="term" value="P:purine nucleoside triphosphate catabolic process"/>
    <property type="evidence" value="ECO:0007669"/>
    <property type="project" value="UniProtKB-UniRule"/>
</dbReference>
<dbReference type="PANTHER" id="PTHR11067">
    <property type="entry name" value="INOSINE TRIPHOSPHATE PYROPHOSPHATASE/HAM1 PROTEIN"/>
    <property type="match status" value="1"/>
</dbReference>
<dbReference type="EMBL" id="JADIMC010000086">
    <property type="protein sequence ID" value="MBO8476852.1"/>
    <property type="molecule type" value="Genomic_DNA"/>
</dbReference>
<comment type="function">
    <text evidence="10">Pyrophosphatase that catalyzes the hydrolysis of nucleoside triphosphates to their monophosphate derivatives, with a high preference for the non-canonical purine nucleotides XTP (xanthosine triphosphate), dITP (deoxyinosine triphosphate) and ITP. Seems to function as a house-cleaning enzyme that removes non-canonical purine nucleotides from the nucleotide pool, thus preventing their incorporation into DNA/RNA and avoiding chromosomal lesions.</text>
</comment>
<dbReference type="GO" id="GO:0017111">
    <property type="term" value="F:ribonucleoside triphosphate phosphatase activity"/>
    <property type="evidence" value="ECO:0007669"/>
    <property type="project" value="InterPro"/>
</dbReference>
<evidence type="ECO:0000256" key="6">
    <source>
        <dbReference type="ARBA" id="ARBA00022842"/>
    </source>
</evidence>
<keyword evidence="3 10" id="KW-0479">Metal-binding</keyword>
<feature type="binding site" evidence="10">
    <location>
        <begin position="8"/>
        <end position="13"/>
    </location>
    <ligand>
        <name>substrate</name>
    </ligand>
</feature>
<dbReference type="GO" id="GO:0000166">
    <property type="term" value="F:nucleotide binding"/>
    <property type="evidence" value="ECO:0007669"/>
    <property type="project" value="UniProtKB-KW"/>
</dbReference>
<organism evidence="12 13">
    <name type="scientific">Candidatus Limisoma faecipullorum</name>
    <dbReference type="NCBI Taxonomy" id="2840854"/>
    <lineage>
        <taxon>Bacteria</taxon>
        <taxon>Pseudomonadati</taxon>
        <taxon>Bacteroidota</taxon>
        <taxon>Bacteroidia</taxon>
        <taxon>Bacteroidales</taxon>
        <taxon>Candidatus Limisoma</taxon>
    </lineage>
</organism>
<evidence type="ECO:0000313" key="13">
    <source>
        <dbReference type="Proteomes" id="UP000823598"/>
    </source>
</evidence>
<evidence type="ECO:0000256" key="4">
    <source>
        <dbReference type="ARBA" id="ARBA00022741"/>
    </source>
</evidence>
<dbReference type="EC" id="3.6.1.66" evidence="10"/>
<protein>
    <recommendedName>
        <fullName evidence="10">dITP/XTP pyrophosphatase</fullName>
        <ecNumber evidence="10">3.6.1.66</ecNumber>
    </recommendedName>
    <alternativeName>
        <fullName evidence="10">Non-canonical purine NTP pyrophosphatase</fullName>
    </alternativeName>
    <alternativeName>
        <fullName evidence="10">Non-standard purine NTP pyrophosphatase</fullName>
    </alternativeName>
    <alternativeName>
        <fullName evidence="10">Nucleoside-triphosphate diphosphatase</fullName>
    </alternativeName>
    <alternativeName>
        <fullName evidence="10">Nucleoside-triphosphate pyrophosphatase</fullName>
        <shortName evidence="10">NTPase</shortName>
    </alternativeName>
</protein>
<evidence type="ECO:0000313" key="12">
    <source>
        <dbReference type="EMBL" id="MBO8476852.1"/>
    </source>
</evidence>
<dbReference type="GO" id="GO:0009117">
    <property type="term" value="P:nucleotide metabolic process"/>
    <property type="evidence" value="ECO:0007669"/>
    <property type="project" value="UniProtKB-KW"/>
</dbReference>
<dbReference type="PANTHER" id="PTHR11067:SF9">
    <property type="entry name" value="INOSINE TRIPHOSPHATE PYROPHOSPHATASE"/>
    <property type="match status" value="1"/>
</dbReference>
<evidence type="ECO:0000256" key="1">
    <source>
        <dbReference type="ARBA" id="ARBA00008023"/>
    </source>
</evidence>
<comment type="subunit">
    <text evidence="2 10">Homodimer.</text>
</comment>
<comment type="catalytic activity">
    <reaction evidence="8 10">
        <text>dITP + H2O = dIMP + diphosphate + H(+)</text>
        <dbReference type="Rhea" id="RHEA:28342"/>
        <dbReference type="ChEBI" id="CHEBI:15377"/>
        <dbReference type="ChEBI" id="CHEBI:15378"/>
        <dbReference type="ChEBI" id="CHEBI:33019"/>
        <dbReference type="ChEBI" id="CHEBI:61194"/>
        <dbReference type="ChEBI" id="CHEBI:61382"/>
        <dbReference type="EC" id="3.6.1.66"/>
    </reaction>
</comment>
<comment type="similarity">
    <text evidence="1 10 11">Belongs to the HAM1 NTPase family.</text>
</comment>
<dbReference type="AlphaFoldDB" id="A0A9D9NKI3"/>
<comment type="caution">
    <text evidence="12">The sequence shown here is derived from an EMBL/GenBank/DDBJ whole genome shotgun (WGS) entry which is preliminary data.</text>
</comment>
<feature type="binding site" evidence="10">
    <location>
        <begin position="149"/>
        <end position="152"/>
    </location>
    <ligand>
        <name>substrate</name>
    </ligand>
</feature>
<keyword evidence="6 10" id="KW-0460">Magnesium</keyword>
<feature type="binding site" evidence="10">
    <location>
        <position position="69"/>
    </location>
    <ligand>
        <name>Mg(2+)</name>
        <dbReference type="ChEBI" id="CHEBI:18420"/>
    </ligand>
</feature>
<accession>A0A9D9NKI3</accession>
<evidence type="ECO:0000256" key="8">
    <source>
        <dbReference type="ARBA" id="ARBA00051875"/>
    </source>
</evidence>
<feature type="binding site" evidence="10">
    <location>
        <position position="172"/>
    </location>
    <ligand>
        <name>substrate</name>
    </ligand>
</feature>
<reference evidence="12" key="1">
    <citation type="submission" date="2020-10" db="EMBL/GenBank/DDBJ databases">
        <authorList>
            <person name="Gilroy R."/>
        </authorList>
    </citation>
    <scope>NUCLEOTIDE SEQUENCE</scope>
    <source>
        <strain evidence="12">6919</strain>
    </source>
</reference>
<dbReference type="GO" id="GO:0036222">
    <property type="term" value="F:XTP diphosphatase activity"/>
    <property type="evidence" value="ECO:0007669"/>
    <property type="project" value="UniProtKB-UniRule"/>
</dbReference>
<dbReference type="InterPro" id="IPR020922">
    <property type="entry name" value="dITP/XTP_pyrophosphatase"/>
</dbReference>
<evidence type="ECO:0000256" key="9">
    <source>
        <dbReference type="ARBA" id="ARBA00052017"/>
    </source>
</evidence>
<dbReference type="HAMAP" id="MF_01405">
    <property type="entry name" value="Non_canon_purine_NTPase"/>
    <property type="match status" value="1"/>
</dbReference>
<evidence type="ECO:0000256" key="7">
    <source>
        <dbReference type="ARBA" id="ARBA00023080"/>
    </source>
</evidence>
<dbReference type="Gene3D" id="3.90.950.10">
    <property type="match status" value="1"/>
</dbReference>
<sequence>MKNIVFATNNSHKLQEIRSIVGGRYNILSLSDIDCHDEIPETADTLEGNAILKARWVSEKYGYDCFADDTGLEVYILGNRPGVYSARYAGEPCDSEKNIDKLLSELDGLNDRRARFRTVIALISNNELKEFEGKIEGAIIKERRGNGGFGYDKVFVPEGYDRTFAEMESFEKNSISHRAKATQLLIDYLNKEL</sequence>
<dbReference type="CDD" id="cd00515">
    <property type="entry name" value="HAM1"/>
    <property type="match status" value="1"/>
</dbReference>
<dbReference type="SUPFAM" id="SSF52972">
    <property type="entry name" value="ITPase-like"/>
    <property type="match status" value="1"/>
</dbReference>
<dbReference type="GO" id="GO:0036220">
    <property type="term" value="F:ITP diphosphatase activity"/>
    <property type="evidence" value="ECO:0007669"/>
    <property type="project" value="UniProtKB-UniRule"/>
</dbReference>
<keyword evidence="7 10" id="KW-0546">Nucleotide metabolism</keyword>
<feature type="binding site" evidence="10">
    <location>
        <position position="70"/>
    </location>
    <ligand>
        <name>substrate</name>
    </ligand>
</feature>
<comment type="catalytic activity">
    <reaction evidence="10">
        <text>ITP + H2O = IMP + diphosphate + H(+)</text>
        <dbReference type="Rhea" id="RHEA:29399"/>
        <dbReference type="ChEBI" id="CHEBI:15377"/>
        <dbReference type="ChEBI" id="CHEBI:15378"/>
        <dbReference type="ChEBI" id="CHEBI:33019"/>
        <dbReference type="ChEBI" id="CHEBI:58053"/>
        <dbReference type="ChEBI" id="CHEBI:61402"/>
        <dbReference type="EC" id="3.6.1.66"/>
    </reaction>
</comment>